<name>A0A0F9T3Z7_9ZZZZ</name>
<feature type="domain" description="Anti-CBASS protein Acb1-like N-terminal" evidence="1">
    <location>
        <begin position="63"/>
        <end position="415"/>
    </location>
</feature>
<reference evidence="2" key="1">
    <citation type="journal article" date="2015" name="Nature">
        <title>Complex archaea that bridge the gap between prokaryotes and eukaryotes.</title>
        <authorList>
            <person name="Spang A."/>
            <person name="Saw J.H."/>
            <person name="Jorgensen S.L."/>
            <person name="Zaremba-Niedzwiedzka K."/>
            <person name="Martijn J."/>
            <person name="Lind A.E."/>
            <person name="van Eijk R."/>
            <person name="Schleper C."/>
            <person name="Guy L."/>
            <person name="Ettema T.J."/>
        </authorList>
    </citation>
    <scope>NUCLEOTIDE SEQUENCE</scope>
</reference>
<evidence type="ECO:0000313" key="2">
    <source>
        <dbReference type="EMBL" id="KKN36248.1"/>
    </source>
</evidence>
<dbReference type="Pfam" id="PF06381">
    <property type="entry name" value="Phage_portal_3"/>
    <property type="match status" value="1"/>
</dbReference>
<dbReference type="EMBL" id="LAZR01001978">
    <property type="protein sequence ID" value="KKN36248.1"/>
    <property type="molecule type" value="Genomic_DNA"/>
</dbReference>
<protein>
    <recommendedName>
        <fullName evidence="1">Anti-CBASS protein Acb1-like N-terminal domain-containing protein</fullName>
    </recommendedName>
</protein>
<dbReference type="AlphaFoldDB" id="A0A0F9T3Z7"/>
<proteinExistence type="predicted"/>
<organism evidence="2">
    <name type="scientific">marine sediment metagenome</name>
    <dbReference type="NCBI Taxonomy" id="412755"/>
    <lineage>
        <taxon>unclassified sequences</taxon>
        <taxon>metagenomes</taxon>
        <taxon>ecological metagenomes</taxon>
    </lineage>
</organism>
<comment type="caution">
    <text evidence="2">The sequence shown here is derived from an EMBL/GenBank/DDBJ whole genome shotgun (WGS) entry which is preliminary data.</text>
</comment>
<accession>A0A0F9T3Z7</accession>
<sequence>MRTKFPMGTNNKAIVKRQVVALSQLVSRASLASAMGKTYGGQRDTYTALGYKKTLQFSDYAVRYLRQDIAKRIVDAPVDSTWRKKPEIKEKGEKDATAFDEAWEELVKAKRLWNKFIRVDKLAGIGRYAILVLGFDDDQELSQPVEGATELLYAQPYSEGSILITQYDEDVKSERFGKPLMYKITMLDTVTTSSSVTREAYTTRSGLGKEVHWTRVLHVADGALEQDVYGIPRLEDVYNRLENLEIVVGGAAEMFWRGAFPGLAFEADPEADIGDQDMSDLQEEIEEYIHGLRRYMRVQGVKVNSLTPQVADPKGTVEVILQMISAARGIPVRILTGSERGELASSQDESNWLSRIAERREDFAEAFVLRPFIDHLIDIGVLPDPVEGYEILWGDLLSLSEKEQAEVTKIKTEALATYTNAVGADLIIPPEVYLKRFFGFTNDEIEQMQEEIGIIFDRAKEEQDLINEEEEAARLERAGAPA</sequence>
<evidence type="ECO:0000259" key="1">
    <source>
        <dbReference type="Pfam" id="PF06381"/>
    </source>
</evidence>
<dbReference type="InterPro" id="IPR024459">
    <property type="entry name" value="Acb1-like_N"/>
</dbReference>
<gene>
    <name evidence="2" type="ORF">LCGC14_0775380</name>
</gene>